<dbReference type="STRING" id="5364.A0A5C3MIM3"/>
<feature type="non-terminal residue" evidence="4">
    <location>
        <position position="74"/>
    </location>
</feature>
<gene>
    <name evidence="4" type="ORF">OE88DRAFT_1669584</name>
</gene>
<evidence type="ECO:0000256" key="2">
    <source>
        <dbReference type="ARBA" id="ARBA00022898"/>
    </source>
</evidence>
<accession>A0A5C3MIM3</accession>
<dbReference type="SUPFAM" id="SSF53383">
    <property type="entry name" value="PLP-dependent transferases"/>
    <property type="match status" value="1"/>
</dbReference>
<dbReference type="GO" id="GO:0030170">
    <property type="term" value="F:pyridoxal phosphate binding"/>
    <property type="evidence" value="ECO:0007669"/>
    <property type="project" value="InterPro"/>
</dbReference>
<proteinExistence type="inferred from homology"/>
<comment type="similarity">
    <text evidence="3">Belongs to the trans-sulfuration enzymes family.</text>
</comment>
<keyword evidence="2 3" id="KW-0663">Pyridoxal phosphate</keyword>
<name>A0A5C3MIM3_9AGAM</name>
<dbReference type="InterPro" id="IPR000277">
    <property type="entry name" value="Cys/Met-Metab_PyrdxlP-dep_enz"/>
</dbReference>
<dbReference type="Proteomes" id="UP000305948">
    <property type="component" value="Unassembled WGS sequence"/>
</dbReference>
<keyword evidence="5" id="KW-1185">Reference proteome</keyword>
<protein>
    <submittedName>
        <fullName evidence="4">Uncharacterized protein</fullName>
    </submittedName>
</protein>
<evidence type="ECO:0000256" key="3">
    <source>
        <dbReference type="RuleBase" id="RU362118"/>
    </source>
</evidence>
<dbReference type="InterPro" id="IPR015422">
    <property type="entry name" value="PyrdxlP-dep_Trfase_small"/>
</dbReference>
<dbReference type="GO" id="GO:0019346">
    <property type="term" value="P:transsulfuration"/>
    <property type="evidence" value="ECO:0007669"/>
    <property type="project" value="InterPro"/>
</dbReference>
<sequence length="74" mass="8273">MLSASRRSNIALREESDLLEQHPKVKWVSYTGLPPHVSHELAKKLLRPDAFGGVLSFGIKGDALMSVARRWTCL</sequence>
<dbReference type="Pfam" id="PF01053">
    <property type="entry name" value="Cys_Met_Meta_PP"/>
    <property type="match status" value="1"/>
</dbReference>
<evidence type="ECO:0000256" key="1">
    <source>
        <dbReference type="ARBA" id="ARBA00001933"/>
    </source>
</evidence>
<evidence type="ECO:0000313" key="5">
    <source>
        <dbReference type="Proteomes" id="UP000305948"/>
    </source>
</evidence>
<dbReference type="OrthoDB" id="3512640at2759"/>
<dbReference type="InterPro" id="IPR015424">
    <property type="entry name" value="PyrdxlP-dep_Trfase"/>
</dbReference>
<dbReference type="AlphaFoldDB" id="A0A5C3MIM3"/>
<reference evidence="4 5" key="1">
    <citation type="journal article" date="2019" name="Nat. Ecol. Evol.">
        <title>Megaphylogeny resolves global patterns of mushroom evolution.</title>
        <authorList>
            <person name="Varga T."/>
            <person name="Krizsan K."/>
            <person name="Foldi C."/>
            <person name="Dima B."/>
            <person name="Sanchez-Garcia M."/>
            <person name="Sanchez-Ramirez S."/>
            <person name="Szollosi G.J."/>
            <person name="Szarkandi J.G."/>
            <person name="Papp V."/>
            <person name="Albert L."/>
            <person name="Andreopoulos W."/>
            <person name="Angelini C."/>
            <person name="Antonin V."/>
            <person name="Barry K.W."/>
            <person name="Bougher N.L."/>
            <person name="Buchanan P."/>
            <person name="Buyck B."/>
            <person name="Bense V."/>
            <person name="Catcheside P."/>
            <person name="Chovatia M."/>
            <person name="Cooper J."/>
            <person name="Damon W."/>
            <person name="Desjardin D."/>
            <person name="Finy P."/>
            <person name="Geml J."/>
            <person name="Haridas S."/>
            <person name="Hughes K."/>
            <person name="Justo A."/>
            <person name="Karasinski D."/>
            <person name="Kautmanova I."/>
            <person name="Kiss B."/>
            <person name="Kocsube S."/>
            <person name="Kotiranta H."/>
            <person name="LaButti K.M."/>
            <person name="Lechner B.E."/>
            <person name="Liimatainen K."/>
            <person name="Lipzen A."/>
            <person name="Lukacs Z."/>
            <person name="Mihaltcheva S."/>
            <person name="Morgado L.N."/>
            <person name="Niskanen T."/>
            <person name="Noordeloos M.E."/>
            <person name="Ohm R.A."/>
            <person name="Ortiz-Santana B."/>
            <person name="Ovrebo C."/>
            <person name="Racz N."/>
            <person name="Riley R."/>
            <person name="Savchenko A."/>
            <person name="Shiryaev A."/>
            <person name="Soop K."/>
            <person name="Spirin V."/>
            <person name="Szebenyi C."/>
            <person name="Tomsovsky M."/>
            <person name="Tulloss R.E."/>
            <person name="Uehling J."/>
            <person name="Grigoriev I.V."/>
            <person name="Vagvolgyi C."/>
            <person name="Papp T."/>
            <person name="Martin F.M."/>
            <person name="Miettinen O."/>
            <person name="Hibbett D.S."/>
            <person name="Nagy L.G."/>
        </authorList>
    </citation>
    <scope>NUCLEOTIDE SEQUENCE [LARGE SCALE GENOMIC DNA]</scope>
    <source>
        <strain evidence="4 5">OMC1185</strain>
    </source>
</reference>
<evidence type="ECO:0000313" key="4">
    <source>
        <dbReference type="EMBL" id="TFK45184.1"/>
    </source>
</evidence>
<comment type="cofactor">
    <cofactor evidence="1 3">
        <name>pyridoxal 5'-phosphate</name>
        <dbReference type="ChEBI" id="CHEBI:597326"/>
    </cofactor>
</comment>
<dbReference type="EMBL" id="ML213569">
    <property type="protein sequence ID" value="TFK45184.1"/>
    <property type="molecule type" value="Genomic_DNA"/>
</dbReference>
<dbReference type="Gene3D" id="3.90.1150.10">
    <property type="entry name" value="Aspartate Aminotransferase, domain 1"/>
    <property type="match status" value="1"/>
</dbReference>
<organism evidence="4 5">
    <name type="scientific">Heliocybe sulcata</name>
    <dbReference type="NCBI Taxonomy" id="5364"/>
    <lineage>
        <taxon>Eukaryota</taxon>
        <taxon>Fungi</taxon>
        <taxon>Dikarya</taxon>
        <taxon>Basidiomycota</taxon>
        <taxon>Agaricomycotina</taxon>
        <taxon>Agaricomycetes</taxon>
        <taxon>Gloeophyllales</taxon>
        <taxon>Gloeophyllaceae</taxon>
        <taxon>Heliocybe</taxon>
    </lineage>
</organism>